<organism evidence="2 3">
    <name type="scientific">Ophiocordyceps camponoti-floridani</name>
    <dbReference type="NCBI Taxonomy" id="2030778"/>
    <lineage>
        <taxon>Eukaryota</taxon>
        <taxon>Fungi</taxon>
        <taxon>Dikarya</taxon>
        <taxon>Ascomycota</taxon>
        <taxon>Pezizomycotina</taxon>
        <taxon>Sordariomycetes</taxon>
        <taxon>Hypocreomycetidae</taxon>
        <taxon>Hypocreales</taxon>
        <taxon>Ophiocordycipitaceae</taxon>
        <taxon>Ophiocordyceps</taxon>
    </lineage>
</organism>
<dbReference type="AlphaFoldDB" id="A0A8H4Q124"/>
<keyword evidence="3" id="KW-1185">Reference proteome</keyword>
<evidence type="ECO:0000313" key="3">
    <source>
        <dbReference type="Proteomes" id="UP000562929"/>
    </source>
</evidence>
<accession>A0A8H4Q124</accession>
<reference evidence="2 3" key="1">
    <citation type="journal article" date="2020" name="G3 (Bethesda)">
        <title>Genetic Underpinnings of Host Manipulation by Ophiocordyceps as Revealed by Comparative Transcriptomics.</title>
        <authorList>
            <person name="Will I."/>
            <person name="Das B."/>
            <person name="Trinh T."/>
            <person name="Brachmann A."/>
            <person name="Ohm R.A."/>
            <person name="de Bekker C."/>
        </authorList>
    </citation>
    <scope>NUCLEOTIDE SEQUENCE [LARGE SCALE GENOMIC DNA]</scope>
    <source>
        <strain evidence="2 3">EC05</strain>
    </source>
</reference>
<dbReference type="InterPro" id="IPR012479">
    <property type="entry name" value="SAP30BP"/>
</dbReference>
<comment type="caution">
    <text evidence="2">The sequence shown here is derived from an EMBL/GenBank/DDBJ whole genome shotgun (WGS) entry which is preliminary data.</text>
</comment>
<dbReference type="Proteomes" id="UP000562929">
    <property type="component" value="Unassembled WGS sequence"/>
</dbReference>
<feature type="region of interest" description="Disordered" evidence="1">
    <location>
        <begin position="69"/>
        <end position="93"/>
    </location>
</feature>
<sequence length="93" mass="10228">MDKLLEFVELDGPAQYQTTLSSDLWDPSALPEGAFYDDLRKSREKWIKEREADCAAAGRSAVDFVPSTAAAPAASQPVNSGLARGNKNRSQWR</sequence>
<proteinExistence type="predicted"/>
<dbReference type="GO" id="GO:0006355">
    <property type="term" value="P:regulation of DNA-templated transcription"/>
    <property type="evidence" value="ECO:0007669"/>
    <property type="project" value="InterPro"/>
</dbReference>
<evidence type="ECO:0000313" key="2">
    <source>
        <dbReference type="EMBL" id="KAF4581122.1"/>
    </source>
</evidence>
<evidence type="ECO:0000256" key="1">
    <source>
        <dbReference type="SAM" id="MobiDB-lite"/>
    </source>
</evidence>
<gene>
    <name evidence="2" type="ORF">GQ602_007259</name>
</gene>
<dbReference type="Pfam" id="PF07818">
    <property type="entry name" value="HCNGP"/>
    <property type="match status" value="1"/>
</dbReference>
<dbReference type="OrthoDB" id="1714508at2759"/>
<name>A0A8H4Q124_9HYPO</name>
<protein>
    <submittedName>
        <fullName evidence="2">Uncharacterized protein</fullName>
    </submittedName>
</protein>
<dbReference type="EMBL" id="JAACLJ010000009">
    <property type="protein sequence ID" value="KAF4581122.1"/>
    <property type="molecule type" value="Genomic_DNA"/>
</dbReference>